<evidence type="ECO:0000313" key="3">
    <source>
        <dbReference type="EMBL" id="ORE85808.1"/>
    </source>
</evidence>
<evidence type="ECO:0000313" key="4">
    <source>
        <dbReference type="Proteomes" id="UP000192342"/>
    </source>
</evidence>
<evidence type="ECO:0000256" key="1">
    <source>
        <dbReference type="ARBA" id="ARBA00006817"/>
    </source>
</evidence>
<organism evidence="3 4">
    <name type="scientific">Oceanococcus atlanticus</name>
    <dbReference type="NCBI Taxonomy" id="1317117"/>
    <lineage>
        <taxon>Bacteria</taxon>
        <taxon>Pseudomonadati</taxon>
        <taxon>Pseudomonadota</taxon>
        <taxon>Gammaproteobacteria</taxon>
        <taxon>Chromatiales</taxon>
        <taxon>Oceanococcaceae</taxon>
        <taxon>Oceanococcus</taxon>
    </lineage>
</organism>
<name>A0A1Y1SB24_9GAMM</name>
<dbReference type="SUPFAM" id="SSF55961">
    <property type="entry name" value="Bet v1-like"/>
    <property type="match status" value="1"/>
</dbReference>
<dbReference type="Pfam" id="PF08327">
    <property type="entry name" value="AHSA1"/>
    <property type="match status" value="1"/>
</dbReference>
<dbReference type="AlphaFoldDB" id="A0A1Y1SB24"/>
<dbReference type="Gene3D" id="3.30.530.20">
    <property type="match status" value="1"/>
</dbReference>
<protein>
    <submittedName>
        <fullName evidence="3">Periplasmic protein thiol:disulfide oxidoreductase DsbE</fullName>
    </submittedName>
</protein>
<comment type="caution">
    <text evidence="3">The sequence shown here is derived from an EMBL/GenBank/DDBJ whole genome shotgun (WGS) entry which is preliminary data.</text>
</comment>
<dbReference type="STRING" id="1317117.ATO7_10963"/>
<keyword evidence="4" id="KW-1185">Reference proteome</keyword>
<comment type="similarity">
    <text evidence="1">Belongs to the AHA1 family.</text>
</comment>
<dbReference type="CDD" id="cd08898">
    <property type="entry name" value="SRPBCC_CalC_Aha1-like_5"/>
    <property type="match status" value="1"/>
</dbReference>
<gene>
    <name evidence="3" type="ORF">ATO7_10963</name>
</gene>
<dbReference type="InterPro" id="IPR023393">
    <property type="entry name" value="START-like_dom_sf"/>
</dbReference>
<dbReference type="Proteomes" id="UP000192342">
    <property type="component" value="Unassembled WGS sequence"/>
</dbReference>
<evidence type="ECO:0000259" key="2">
    <source>
        <dbReference type="Pfam" id="PF08327"/>
    </source>
</evidence>
<accession>A0A1Y1SB24</accession>
<dbReference type="EMBL" id="AQQV01000003">
    <property type="protein sequence ID" value="ORE85808.1"/>
    <property type="molecule type" value="Genomic_DNA"/>
</dbReference>
<proteinExistence type="inferred from homology"/>
<reference evidence="3 4" key="1">
    <citation type="submission" date="2013-04" db="EMBL/GenBank/DDBJ databases">
        <title>Oceanococcus atlanticus 22II-S10r2 Genome Sequencing.</title>
        <authorList>
            <person name="Lai Q."/>
            <person name="Li G."/>
            <person name="Shao Z."/>
        </authorList>
    </citation>
    <scope>NUCLEOTIDE SEQUENCE [LARGE SCALE GENOMIC DNA]</scope>
    <source>
        <strain evidence="3 4">22II-S10r2</strain>
    </source>
</reference>
<dbReference type="InterPro" id="IPR013538">
    <property type="entry name" value="ASHA1/2-like_C"/>
</dbReference>
<sequence length="165" mass="18489">MLVSMLHWRLAIAALETVMHNTIQRELTINAPQSRVYAAIADPDQVVRWFPETLEGCYAVGEQPVFGFGEHGRSQIFVAAARPDDYFAYRWVPGANHFLGDVLSVPNTLVEFHIVPLDAGSCRVTLTESGFADLPAEMLALAYTQNSKGWDFMLERLLIFCTQAR</sequence>
<feature type="domain" description="Activator of Hsp90 ATPase homologue 1/2-like C-terminal" evidence="2">
    <location>
        <begin position="30"/>
        <end position="157"/>
    </location>
</feature>